<reference evidence="4 5" key="1">
    <citation type="submission" date="2019-08" db="EMBL/GenBank/DDBJ databases">
        <title>Draft genome sequences of two oriental melons (Cucumis melo L. var makuwa).</title>
        <authorList>
            <person name="Kwon S.-Y."/>
        </authorList>
    </citation>
    <scope>NUCLEOTIDE SEQUENCE [LARGE SCALE GENOMIC DNA]</scope>
    <source>
        <strain evidence="5">cv. Chang Bougi</strain>
        <tissue evidence="4">Leaf</tissue>
    </source>
</reference>
<dbReference type="Pfam" id="PF25597">
    <property type="entry name" value="SH3_retrovirus"/>
    <property type="match status" value="1"/>
</dbReference>
<dbReference type="EMBL" id="SSTD01000331">
    <property type="protein sequence ID" value="TYK30615.1"/>
    <property type="molecule type" value="Genomic_DNA"/>
</dbReference>
<evidence type="ECO:0000313" key="4">
    <source>
        <dbReference type="EMBL" id="TYK30615.1"/>
    </source>
</evidence>
<feature type="compositionally biased region" description="Polar residues" evidence="1">
    <location>
        <begin position="454"/>
        <end position="464"/>
    </location>
</feature>
<evidence type="ECO:0000259" key="2">
    <source>
        <dbReference type="Pfam" id="PF07727"/>
    </source>
</evidence>
<feature type="compositionally biased region" description="Polar residues" evidence="1">
    <location>
        <begin position="115"/>
        <end position="129"/>
    </location>
</feature>
<dbReference type="PANTHER" id="PTHR11439">
    <property type="entry name" value="GAG-POL-RELATED RETROTRANSPOSON"/>
    <property type="match status" value="1"/>
</dbReference>
<evidence type="ECO:0000259" key="3">
    <source>
        <dbReference type="Pfam" id="PF25597"/>
    </source>
</evidence>
<feature type="region of interest" description="Disordered" evidence="1">
    <location>
        <begin position="435"/>
        <end position="468"/>
    </location>
</feature>
<dbReference type="AlphaFoldDB" id="A0A5D3E5M8"/>
<feature type="domain" description="Retroviral polymerase SH3-like" evidence="3">
    <location>
        <begin position="353"/>
        <end position="414"/>
    </location>
</feature>
<organism evidence="4 5">
    <name type="scientific">Cucumis melo var. makuwa</name>
    <name type="common">Oriental melon</name>
    <dbReference type="NCBI Taxonomy" id="1194695"/>
    <lineage>
        <taxon>Eukaryota</taxon>
        <taxon>Viridiplantae</taxon>
        <taxon>Streptophyta</taxon>
        <taxon>Embryophyta</taxon>
        <taxon>Tracheophyta</taxon>
        <taxon>Spermatophyta</taxon>
        <taxon>Magnoliopsida</taxon>
        <taxon>eudicotyledons</taxon>
        <taxon>Gunneridae</taxon>
        <taxon>Pentapetalae</taxon>
        <taxon>rosids</taxon>
        <taxon>fabids</taxon>
        <taxon>Cucurbitales</taxon>
        <taxon>Cucurbitaceae</taxon>
        <taxon>Benincaseae</taxon>
        <taxon>Cucumis</taxon>
    </lineage>
</organism>
<sequence length="827" mass="92424">MDDHMTEDAPEDAKKKDWLRDDARLYLQIKNSIGTKEQVHRMFEVCMQFLRAEQKAESVTNYFMRLKKITAELALLLPFSPDVKAQILSDSKIPSLDNAFTRVLRFESSPNGVSIPQSSTSLISKNNNPRAPRAMDGNVHTKSYDHRKPDSTEIVCNYCRKPSHRKRDCRKLLYKNSQQSQHAQIASTCDIPEASITISANECAKLQNYQDSLQASSSSTPIASTVVPGNTKCLLTSSTKWDRVTKKIIGKGYESGGLYLFDHQVSQAVACPVIPSPFESSCINTPSQRNLLETARALSFQMHVPKTFWADVVSTACFLINRMPSSLLNGEIPYRVLFPTKSLFPITPKIFGCVCSVRDVHPHHTKLDPKSLKCICLGYSRIQKGYRCYRSLKRYLVSPDVAFLEDTPFTSSPSSSCEGEDDNLFIYEITLPTNAPPSRPLPSRVYSGQPPSQPSDSCPTSMPPSSCDLGPSDDLPIALRKALSHPGWRNAMIEEMTALDDNGTWDLVSRPIGKKAIGCKWVFSLKVNTNGTVPRSKARLVAKDYAQTYGIDYSDTFSLVVKLTSIRLFLSMAATHNWSLHQLNIKNVFLHGDLQEKVYLEQPPSSSKIFVWFETESKCVVCGNDALGISSLKTFLQVDHWAVVEQILCYSKAAPGRGILYKDHGYTRVECFSDADWAGSRKDKRSTSGYCVFVGENLVPWKSKKQNVISRSSAESEYRAMTQSVCAIVWIHQLLSETCFSITVPAKLWCDNQVALHIASNPVFHEQTKNVEVDCHFIREKIQDGLVSTGYVKTGEKLGDILTKAVNGARISYLCNKLDMIDIFAPA</sequence>
<name>A0A5D3E5M8_CUCMM</name>
<comment type="caution">
    <text evidence="4">The sequence shown here is derived from an EMBL/GenBank/DDBJ whole genome shotgun (WGS) entry which is preliminary data.</text>
</comment>
<dbReference type="CDD" id="cd09272">
    <property type="entry name" value="RNase_HI_RT_Ty1"/>
    <property type="match status" value="1"/>
</dbReference>
<proteinExistence type="predicted"/>
<evidence type="ECO:0000313" key="5">
    <source>
        <dbReference type="Proteomes" id="UP000321947"/>
    </source>
</evidence>
<dbReference type="PANTHER" id="PTHR11439:SF467">
    <property type="entry name" value="INTEGRASE CATALYTIC DOMAIN-CONTAINING PROTEIN"/>
    <property type="match status" value="1"/>
</dbReference>
<dbReference type="InterPro" id="IPR013103">
    <property type="entry name" value="RVT_2"/>
</dbReference>
<protein>
    <submittedName>
        <fullName evidence="4">Copia protein</fullName>
    </submittedName>
</protein>
<dbReference type="Proteomes" id="UP000321947">
    <property type="component" value="Unassembled WGS sequence"/>
</dbReference>
<accession>A0A5D3E5M8</accession>
<dbReference type="InterPro" id="IPR057670">
    <property type="entry name" value="SH3_retrovirus"/>
</dbReference>
<feature type="domain" description="Reverse transcriptase Ty1/copia-type" evidence="2">
    <location>
        <begin position="502"/>
        <end position="606"/>
    </location>
</feature>
<dbReference type="Pfam" id="PF07727">
    <property type="entry name" value="RVT_2"/>
    <property type="match status" value="1"/>
</dbReference>
<feature type="region of interest" description="Disordered" evidence="1">
    <location>
        <begin position="115"/>
        <end position="146"/>
    </location>
</feature>
<gene>
    <name evidence="4" type="ORF">E5676_scaffold84664G00270</name>
</gene>
<evidence type="ECO:0000256" key="1">
    <source>
        <dbReference type="SAM" id="MobiDB-lite"/>
    </source>
</evidence>